<dbReference type="Pfam" id="PF02515">
    <property type="entry name" value="CoA_transf_3"/>
    <property type="match status" value="1"/>
</dbReference>
<dbReference type="InterPro" id="IPR023606">
    <property type="entry name" value="CoA-Trfase_III_dom_1_sf"/>
</dbReference>
<protein>
    <submittedName>
        <fullName evidence="2">Uncharacterized protein</fullName>
    </submittedName>
</protein>
<dbReference type="Gene3D" id="3.30.1540.10">
    <property type="entry name" value="formyl-coa transferase, domain 3"/>
    <property type="match status" value="1"/>
</dbReference>
<dbReference type="PANTHER" id="PTHR48207:SF3">
    <property type="entry name" value="SUCCINATE--HYDROXYMETHYLGLUTARATE COA-TRANSFERASE"/>
    <property type="match status" value="1"/>
</dbReference>
<evidence type="ECO:0000256" key="1">
    <source>
        <dbReference type="ARBA" id="ARBA00022679"/>
    </source>
</evidence>
<dbReference type="AlphaFoldDB" id="A0A142JUA6"/>
<evidence type="ECO:0000313" key="2">
    <source>
        <dbReference type="EMBL" id="AMR81668.1"/>
    </source>
</evidence>
<dbReference type="PANTHER" id="PTHR48207">
    <property type="entry name" value="SUCCINATE--HYDROXYMETHYLGLUTARATE COA-TRANSFERASE"/>
    <property type="match status" value="1"/>
</dbReference>
<reference evidence="2 3" key="1">
    <citation type="submission" date="2016-03" db="EMBL/GenBank/DDBJ databases">
        <title>Complete genome sequence of a novel chlorpyrifos degrading bacterium, Cupriavidus nantongensis sp. X1.</title>
        <authorList>
            <person name="Fang L."/>
        </authorList>
    </citation>
    <scope>NUCLEOTIDE SEQUENCE [LARGE SCALE GENOMIC DNA]</scope>
    <source>
        <strain evidence="2 3">X1</strain>
    </source>
</reference>
<dbReference type="Proteomes" id="UP000075238">
    <property type="component" value="Chromosome 2"/>
</dbReference>
<dbReference type="GO" id="GO:0008410">
    <property type="term" value="F:CoA-transferase activity"/>
    <property type="evidence" value="ECO:0007669"/>
    <property type="project" value="TreeGrafter"/>
</dbReference>
<keyword evidence="3" id="KW-1185">Reference proteome</keyword>
<proteinExistence type="predicted"/>
<evidence type="ECO:0000313" key="3">
    <source>
        <dbReference type="Proteomes" id="UP000075238"/>
    </source>
</evidence>
<dbReference type="InterPro" id="IPR003673">
    <property type="entry name" value="CoA-Trfase_fam_III"/>
</dbReference>
<sequence>MRKITAQYTTREMMDVCRKMDIPVAEMYSIHSIQNHPQVQSTGLFQTMAHPTEDEVVTTRPTALFSKTPASIYKPAPNLGEDTERILNPAP</sequence>
<dbReference type="InterPro" id="IPR050483">
    <property type="entry name" value="CoA-transferase_III_domain"/>
</dbReference>
<dbReference type="InterPro" id="IPR044855">
    <property type="entry name" value="CoA-Trfase_III_dom3_sf"/>
</dbReference>
<gene>
    <name evidence="2" type="ORF">A2G96_28280</name>
</gene>
<name>A0A142JUA6_9BURK</name>
<dbReference type="SUPFAM" id="SSF89796">
    <property type="entry name" value="CoA-transferase family III (CaiB/BaiF)"/>
    <property type="match status" value="1"/>
</dbReference>
<dbReference type="KEGG" id="cnan:A2G96_28280"/>
<dbReference type="STRING" id="1796606.A2G96_28280"/>
<accession>A0A142JUA6</accession>
<keyword evidence="1" id="KW-0808">Transferase</keyword>
<dbReference type="Gene3D" id="3.40.50.10540">
    <property type="entry name" value="Crotonobetainyl-coa:carnitine coa-transferase, domain 1"/>
    <property type="match status" value="1"/>
</dbReference>
<organism evidence="2 3">
    <name type="scientific">Cupriavidus nantongensis</name>
    <dbReference type="NCBI Taxonomy" id="1796606"/>
    <lineage>
        <taxon>Bacteria</taxon>
        <taxon>Pseudomonadati</taxon>
        <taxon>Pseudomonadota</taxon>
        <taxon>Betaproteobacteria</taxon>
        <taxon>Burkholderiales</taxon>
        <taxon>Burkholderiaceae</taxon>
        <taxon>Cupriavidus</taxon>
    </lineage>
</organism>
<dbReference type="EMBL" id="CP014845">
    <property type="protein sequence ID" value="AMR81668.1"/>
    <property type="molecule type" value="Genomic_DNA"/>
</dbReference>